<dbReference type="Proteomes" id="UP001189429">
    <property type="component" value="Unassembled WGS sequence"/>
</dbReference>
<dbReference type="InterPro" id="IPR004000">
    <property type="entry name" value="Actin"/>
</dbReference>
<dbReference type="Pfam" id="PF00022">
    <property type="entry name" value="Actin"/>
    <property type="match status" value="1"/>
</dbReference>
<feature type="compositionally biased region" description="Low complexity" evidence="2">
    <location>
        <begin position="1"/>
        <end position="14"/>
    </location>
</feature>
<keyword evidence="4" id="KW-1185">Reference proteome</keyword>
<comment type="catalytic activity">
    <reaction evidence="1">
        <text>ATP + H2O = ADP + phosphate + H(+)</text>
        <dbReference type="Rhea" id="RHEA:13065"/>
        <dbReference type="ChEBI" id="CHEBI:15377"/>
        <dbReference type="ChEBI" id="CHEBI:15378"/>
        <dbReference type="ChEBI" id="CHEBI:30616"/>
        <dbReference type="ChEBI" id="CHEBI:43474"/>
        <dbReference type="ChEBI" id="CHEBI:456216"/>
    </reaction>
</comment>
<evidence type="ECO:0000256" key="1">
    <source>
        <dbReference type="ARBA" id="ARBA00049360"/>
    </source>
</evidence>
<gene>
    <name evidence="3" type="ORF">PCOR1329_LOCUS60663</name>
</gene>
<feature type="region of interest" description="Disordered" evidence="2">
    <location>
        <begin position="1"/>
        <end position="26"/>
    </location>
</feature>
<dbReference type="SUPFAM" id="SSF53067">
    <property type="entry name" value="Actin-like ATPase domain"/>
    <property type="match status" value="1"/>
</dbReference>
<evidence type="ECO:0000256" key="2">
    <source>
        <dbReference type="SAM" id="MobiDB-lite"/>
    </source>
</evidence>
<dbReference type="Gene3D" id="3.30.420.40">
    <property type="match status" value="1"/>
</dbReference>
<protein>
    <submittedName>
        <fullName evidence="3">Uncharacterized protein</fullName>
    </submittedName>
</protein>
<evidence type="ECO:0000313" key="3">
    <source>
        <dbReference type="EMBL" id="CAK0876225.1"/>
    </source>
</evidence>
<dbReference type="Gene3D" id="3.90.640.10">
    <property type="entry name" value="Actin, Chain A, domain 4"/>
    <property type="match status" value="1"/>
</dbReference>
<reference evidence="3" key="1">
    <citation type="submission" date="2023-10" db="EMBL/GenBank/DDBJ databases">
        <authorList>
            <person name="Chen Y."/>
            <person name="Shah S."/>
            <person name="Dougan E. K."/>
            <person name="Thang M."/>
            <person name="Chan C."/>
        </authorList>
    </citation>
    <scope>NUCLEOTIDE SEQUENCE [LARGE SCALE GENOMIC DNA]</scope>
</reference>
<evidence type="ECO:0000313" key="4">
    <source>
        <dbReference type="Proteomes" id="UP001189429"/>
    </source>
</evidence>
<proteinExistence type="predicted"/>
<dbReference type="EMBL" id="CAUYUJ010017606">
    <property type="protein sequence ID" value="CAK0876225.1"/>
    <property type="molecule type" value="Genomic_DNA"/>
</dbReference>
<organism evidence="3 4">
    <name type="scientific">Prorocentrum cordatum</name>
    <dbReference type="NCBI Taxonomy" id="2364126"/>
    <lineage>
        <taxon>Eukaryota</taxon>
        <taxon>Sar</taxon>
        <taxon>Alveolata</taxon>
        <taxon>Dinophyceae</taxon>
        <taxon>Prorocentrales</taxon>
        <taxon>Prorocentraceae</taxon>
        <taxon>Prorocentrum</taxon>
    </lineage>
</organism>
<comment type="caution">
    <text evidence="3">The sequence shown here is derived from an EMBL/GenBank/DDBJ whole genome shotgun (WGS) entry which is preliminary data.</text>
</comment>
<dbReference type="InterPro" id="IPR043129">
    <property type="entry name" value="ATPase_NBD"/>
</dbReference>
<accession>A0ABN9VUJ9</accession>
<name>A0ABN9VUJ9_9DINO</name>
<sequence length="110" mass="11686">MKSSGASSSKAATESSDKNTTCELPDGSVVTVGSERFRWCDVDIRNYPSANVVLAGGIIIFPGIGERMTKALTVLIHSTLKINVVARPSANTQCRSVGLSFPRRAPSSRC</sequence>